<dbReference type="PANTHER" id="PTHR32071">
    <property type="entry name" value="TRANSCRIPTIONAL REGULATORY PROTEIN"/>
    <property type="match status" value="1"/>
</dbReference>
<dbReference type="SMART" id="SM00382">
    <property type="entry name" value="AAA"/>
    <property type="match status" value="1"/>
</dbReference>
<protein>
    <submittedName>
        <fullName evidence="7">Sigma-54-dependent Fis family transcriptional regulator</fullName>
    </submittedName>
</protein>
<dbReference type="InterPro" id="IPR025662">
    <property type="entry name" value="Sigma_54_int_dom_ATP-bd_1"/>
</dbReference>
<keyword evidence="8" id="KW-1185">Reference proteome</keyword>
<dbReference type="PANTHER" id="PTHR32071:SF113">
    <property type="entry name" value="ALGINATE BIOSYNTHESIS TRANSCRIPTIONAL REGULATORY PROTEIN ALGB"/>
    <property type="match status" value="1"/>
</dbReference>
<dbReference type="InterPro" id="IPR024096">
    <property type="entry name" value="NO_sig/Golgi_transp_ligand-bd"/>
</dbReference>
<reference evidence="7 8" key="1">
    <citation type="submission" date="2017-09" db="EMBL/GenBank/DDBJ databases">
        <title>The draft genome sequences of Marinobacter guineae M3B.</title>
        <authorList>
            <person name="Cao J."/>
        </authorList>
    </citation>
    <scope>NUCLEOTIDE SEQUENCE [LARGE SCALE GENOMIC DNA]</scope>
    <source>
        <strain evidence="7 8">M3B</strain>
    </source>
</reference>
<gene>
    <name evidence="7" type="ORF">CLH62_09745</name>
</gene>
<dbReference type="OrthoDB" id="9804019at2"/>
<dbReference type="Pfam" id="PF00158">
    <property type="entry name" value="Sigma54_activat"/>
    <property type="match status" value="1"/>
</dbReference>
<dbReference type="FunFam" id="3.40.50.300:FF:000006">
    <property type="entry name" value="DNA-binding transcriptional regulator NtrC"/>
    <property type="match status" value="1"/>
</dbReference>
<dbReference type="PROSITE" id="PS50045">
    <property type="entry name" value="SIGMA54_INTERACT_4"/>
    <property type="match status" value="1"/>
</dbReference>
<evidence type="ECO:0000256" key="1">
    <source>
        <dbReference type="ARBA" id="ARBA00022741"/>
    </source>
</evidence>
<dbReference type="InterPro" id="IPR002197">
    <property type="entry name" value="HTH_Fis"/>
</dbReference>
<dbReference type="InterPro" id="IPR003593">
    <property type="entry name" value="AAA+_ATPase"/>
</dbReference>
<dbReference type="GO" id="GO:0043565">
    <property type="term" value="F:sequence-specific DNA binding"/>
    <property type="evidence" value="ECO:0007669"/>
    <property type="project" value="InterPro"/>
</dbReference>
<dbReference type="RefSeq" id="WP_099617970.1">
    <property type="nucleotide sequence ID" value="NZ_KZ319340.1"/>
</dbReference>
<dbReference type="SUPFAM" id="SSF52540">
    <property type="entry name" value="P-loop containing nucleoside triphosphate hydrolases"/>
    <property type="match status" value="1"/>
</dbReference>
<dbReference type="InterPro" id="IPR004096">
    <property type="entry name" value="V4R"/>
</dbReference>
<dbReference type="Gene3D" id="1.10.10.60">
    <property type="entry name" value="Homeodomain-like"/>
    <property type="match status" value="1"/>
</dbReference>
<comment type="caution">
    <text evidence="7">The sequence shown here is derived from an EMBL/GenBank/DDBJ whole genome shotgun (WGS) entry which is preliminary data.</text>
</comment>
<dbReference type="GO" id="GO:0006355">
    <property type="term" value="P:regulation of DNA-templated transcription"/>
    <property type="evidence" value="ECO:0007669"/>
    <property type="project" value="InterPro"/>
</dbReference>
<proteinExistence type="predicted"/>
<dbReference type="Proteomes" id="UP000229044">
    <property type="component" value="Unassembled WGS sequence"/>
</dbReference>
<dbReference type="InterPro" id="IPR010523">
    <property type="entry name" value="XylR_N"/>
</dbReference>
<keyword evidence="4" id="KW-0238">DNA-binding</keyword>
<dbReference type="Pfam" id="PF02954">
    <property type="entry name" value="HTH_8"/>
    <property type="match status" value="1"/>
</dbReference>
<evidence type="ECO:0000256" key="3">
    <source>
        <dbReference type="ARBA" id="ARBA00023015"/>
    </source>
</evidence>
<dbReference type="CDD" id="cd00009">
    <property type="entry name" value="AAA"/>
    <property type="match status" value="1"/>
</dbReference>
<dbReference type="SUPFAM" id="SSF46689">
    <property type="entry name" value="Homeodomain-like"/>
    <property type="match status" value="1"/>
</dbReference>
<dbReference type="SMART" id="SM00989">
    <property type="entry name" value="V4R"/>
    <property type="match status" value="1"/>
</dbReference>
<dbReference type="PRINTS" id="PR01590">
    <property type="entry name" value="HTHFIS"/>
</dbReference>
<dbReference type="Pfam" id="PF06505">
    <property type="entry name" value="XylR_N"/>
    <property type="match status" value="1"/>
</dbReference>
<evidence type="ECO:0000313" key="7">
    <source>
        <dbReference type="EMBL" id="PHQ25872.1"/>
    </source>
</evidence>
<dbReference type="InterPro" id="IPR027417">
    <property type="entry name" value="P-loop_NTPase"/>
</dbReference>
<dbReference type="Gene3D" id="3.40.50.300">
    <property type="entry name" value="P-loop containing nucleotide triphosphate hydrolases"/>
    <property type="match status" value="1"/>
</dbReference>
<evidence type="ECO:0000256" key="5">
    <source>
        <dbReference type="ARBA" id="ARBA00023163"/>
    </source>
</evidence>
<keyword evidence="3" id="KW-0805">Transcription regulation</keyword>
<dbReference type="Gene3D" id="3.30.1380.20">
    <property type="entry name" value="Trafficking protein particle complex subunit 3"/>
    <property type="match status" value="1"/>
</dbReference>
<sequence length="557" mass="61867">MSAQKLMEQFNLRSHLRFNIDEGNIWLDESRMLLLHASALGALRKELIQSLGVQRAKGLLLRMGFESGQRDADLARKLTGTGEPYDVFLIGPQLHAFEGLVKATITEADIDWDNGTFFGTVDWQGSWEAESHIQAFGVGDQAACWTLAGYASGYVTRFFNRFVVFREEQCLCCGDDKCSIVGKPAEEWDDQEYVKLFRPDNIDREIQELREEVSSLRESLGLQRGRGDLIGESQAFRSAFNLLERAADSPINVLLLGETGVGKEVFAHWLHKHSSRAEKPFIAVNCSAIPHDLIESELFGVRKGAFTGAEESRRGRFERADGGTLFLDEIGDLSLSAQVKLLRAIQTGEVERLGDDKTIKVNVRLVAATNVNLQDAIASGKFRSDLYYRLSTYPVNIPPLRDRKSDIPLLAEAMIAKYAPAYSKTIKGLSDKAAHGLMEYDWPGNVRELENLIERGVLLAPNGGCIELDHVFISGAERHGEVAVGKEGIVSSQASEQEVRLAEKLLEDGFDLGRHELMLMDMAVQKADGNLTHAAKLLGVSRRQLAYRLKNSAEKSP</sequence>
<dbReference type="InterPro" id="IPR025944">
    <property type="entry name" value="Sigma_54_int_dom_CS"/>
</dbReference>
<evidence type="ECO:0000256" key="2">
    <source>
        <dbReference type="ARBA" id="ARBA00022840"/>
    </source>
</evidence>
<dbReference type="InterPro" id="IPR058031">
    <property type="entry name" value="AAA_lid_NorR"/>
</dbReference>
<dbReference type="Pfam" id="PF25601">
    <property type="entry name" value="AAA_lid_14"/>
    <property type="match status" value="1"/>
</dbReference>
<dbReference type="InterPro" id="IPR009057">
    <property type="entry name" value="Homeodomain-like_sf"/>
</dbReference>
<dbReference type="Gene3D" id="1.10.8.60">
    <property type="match status" value="1"/>
</dbReference>
<dbReference type="Pfam" id="PF02830">
    <property type="entry name" value="V4R"/>
    <property type="match status" value="1"/>
</dbReference>
<name>A0A2G1VGR7_9GAMM</name>
<keyword evidence="5" id="KW-0804">Transcription</keyword>
<organism evidence="7 8">
    <name type="scientific">Marinobacter guineae</name>
    <dbReference type="NCBI Taxonomy" id="432303"/>
    <lineage>
        <taxon>Bacteria</taxon>
        <taxon>Pseudomonadati</taxon>
        <taxon>Pseudomonadota</taxon>
        <taxon>Gammaproteobacteria</taxon>
        <taxon>Pseudomonadales</taxon>
        <taxon>Marinobacteraceae</taxon>
        <taxon>Marinobacter</taxon>
    </lineage>
</organism>
<dbReference type="PROSITE" id="PS00676">
    <property type="entry name" value="SIGMA54_INTERACT_2"/>
    <property type="match status" value="1"/>
</dbReference>
<feature type="domain" description="Sigma-54 factor interaction" evidence="6">
    <location>
        <begin position="229"/>
        <end position="458"/>
    </location>
</feature>
<keyword evidence="1" id="KW-0547">Nucleotide-binding</keyword>
<keyword evidence="2" id="KW-0067">ATP-binding</keyword>
<evidence type="ECO:0000313" key="8">
    <source>
        <dbReference type="Proteomes" id="UP000229044"/>
    </source>
</evidence>
<accession>A0A2G1VGR7</accession>
<dbReference type="EMBL" id="NTFI01000002">
    <property type="protein sequence ID" value="PHQ25872.1"/>
    <property type="molecule type" value="Genomic_DNA"/>
</dbReference>
<dbReference type="SUPFAM" id="SSF111126">
    <property type="entry name" value="Ligand-binding domain in the NO signalling and Golgi transport"/>
    <property type="match status" value="1"/>
</dbReference>
<dbReference type="PROSITE" id="PS00688">
    <property type="entry name" value="SIGMA54_INTERACT_3"/>
    <property type="match status" value="1"/>
</dbReference>
<dbReference type="InterPro" id="IPR002078">
    <property type="entry name" value="Sigma_54_int"/>
</dbReference>
<dbReference type="PROSITE" id="PS00675">
    <property type="entry name" value="SIGMA54_INTERACT_1"/>
    <property type="match status" value="1"/>
</dbReference>
<dbReference type="GO" id="GO:0005524">
    <property type="term" value="F:ATP binding"/>
    <property type="evidence" value="ECO:0007669"/>
    <property type="project" value="UniProtKB-KW"/>
</dbReference>
<dbReference type="AlphaFoldDB" id="A0A2G1VGR7"/>
<dbReference type="InterPro" id="IPR025943">
    <property type="entry name" value="Sigma_54_int_dom_ATP-bd_2"/>
</dbReference>
<evidence type="ECO:0000259" key="6">
    <source>
        <dbReference type="PROSITE" id="PS50045"/>
    </source>
</evidence>
<evidence type="ECO:0000256" key="4">
    <source>
        <dbReference type="ARBA" id="ARBA00023125"/>
    </source>
</evidence>